<dbReference type="SUPFAM" id="SSF53720">
    <property type="entry name" value="ALDH-like"/>
    <property type="match status" value="1"/>
</dbReference>
<dbReference type="RefSeq" id="WP_128745014.1">
    <property type="nucleotide sequence ID" value="NZ_CP035281.1"/>
</dbReference>
<evidence type="ECO:0000313" key="4">
    <source>
        <dbReference type="Proteomes" id="UP000287601"/>
    </source>
</evidence>
<evidence type="ECO:0000313" key="3">
    <source>
        <dbReference type="EMBL" id="QAT42364.1"/>
    </source>
</evidence>
<keyword evidence="1" id="KW-0560">Oxidoreductase</keyword>
<keyword evidence="4" id="KW-1185">Reference proteome</keyword>
<dbReference type="AlphaFoldDB" id="A0A410PTX4"/>
<dbReference type="EMBL" id="CP035281">
    <property type="protein sequence ID" value="QAT42364.1"/>
    <property type="molecule type" value="Genomic_DNA"/>
</dbReference>
<dbReference type="KEGG" id="amij:EQM06_03455"/>
<evidence type="ECO:0000256" key="1">
    <source>
        <dbReference type="ARBA" id="ARBA00023002"/>
    </source>
</evidence>
<proteinExistence type="predicted"/>
<dbReference type="Gene3D" id="3.40.605.10">
    <property type="entry name" value="Aldehyde Dehydrogenase, Chain A, domain 1"/>
    <property type="match status" value="1"/>
</dbReference>
<protein>
    <submittedName>
        <fullName evidence="3">Aldehyde dehydrogenase family protein</fullName>
    </submittedName>
</protein>
<organism evidence="3 4">
    <name type="scientific">Aminipila luticellarii</name>
    <dbReference type="NCBI Taxonomy" id="2507160"/>
    <lineage>
        <taxon>Bacteria</taxon>
        <taxon>Bacillati</taxon>
        <taxon>Bacillota</taxon>
        <taxon>Clostridia</taxon>
        <taxon>Peptostreptococcales</taxon>
        <taxon>Anaerovoracaceae</taxon>
        <taxon>Aminipila</taxon>
    </lineage>
</organism>
<dbReference type="GO" id="GO:0016620">
    <property type="term" value="F:oxidoreductase activity, acting on the aldehyde or oxo group of donors, NAD or NADP as acceptor"/>
    <property type="evidence" value="ECO:0007669"/>
    <property type="project" value="InterPro"/>
</dbReference>
<name>A0A410PTX4_9FIRM</name>
<dbReference type="InterPro" id="IPR016162">
    <property type="entry name" value="Ald_DH_N"/>
</dbReference>
<evidence type="ECO:0000259" key="2">
    <source>
        <dbReference type="Pfam" id="PF00171"/>
    </source>
</evidence>
<dbReference type="PANTHER" id="PTHR11699">
    <property type="entry name" value="ALDEHYDE DEHYDROGENASE-RELATED"/>
    <property type="match status" value="1"/>
</dbReference>
<feature type="domain" description="Aldehyde dehydrogenase" evidence="2">
    <location>
        <begin position="18"/>
        <end position="274"/>
    </location>
</feature>
<sequence length="499" mass="54826">MNIIDNDLLSIQESRILAENAREAQKALATFPQEKLDEIVERMAEEIDKHIGELAKMSCDETDYGNWQDKCIKNKFVCEYLRTRLRGMRCVGIIDEDKQNRTMDVGVPMGVIVALCPATSPVSTTIYKALIAIKSGNAIIFSPHPRAKNTIAKTLDILIRAAEGYGLPEGAIAYLHTVTQSGTIELMNHKATSLIMNTGVPAMLNAAYQAGKPVIYGGNGNGPAFIERTADIKQAVCDIITSKTFDNGIVSAAEQSIVVDSCIAAEVKAELQNNGAYFMSEEEAKKLGALFFRFDGSADSEMFGKTAQQLAKKAGFWVPDNVKILISEQKYVSDENPYSKEKLCPVLAYYIEDDWMHACEKCIELLLSERHGHTLVIHSNDEEVIRQFALKKPVGRVLVNTPAVFGSMGATTNLFPAMTLGSGSAGEGMTSDNVSPMNLIYVRKVGYGVRKAEEITKRILAEESDSSCASVCKEEKESENIQLLHSILQKAVEAIQEYK</sequence>
<dbReference type="Pfam" id="PF00171">
    <property type="entry name" value="Aldedh"/>
    <property type="match status" value="1"/>
</dbReference>
<dbReference type="InterPro" id="IPR016161">
    <property type="entry name" value="Ald_DH/histidinol_DH"/>
</dbReference>
<dbReference type="CDD" id="cd07122">
    <property type="entry name" value="ALDH_F20_ACDH"/>
    <property type="match status" value="1"/>
</dbReference>
<accession>A0A410PTX4</accession>
<dbReference type="InterPro" id="IPR016163">
    <property type="entry name" value="Ald_DH_C"/>
</dbReference>
<dbReference type="Proteomes" id="UP000287601">
    <property type="component" value="Chromosome"/>
</dbReference>
<dbReference type="OrthoDB" id="9804734at2"/>
<gene>
    <name evidence="3" type="ORF">EQM06_03455</name>
</gene>
<reference evidence="3 4" key="1">
    <citation type="submission" date="2019-01" db="EMBL/GenBank/DDBJ databases">
        <title>Draft genomes of a novel of Aminipila strains.</title>
        <authorList>
            <person name="Ma S."/>
        </authorList>
    </citation>
    <scope>NUCLEOTIDE SEQUENCE [LARGE SCALE GENOMIC DNA]</scope>
    <source>
        <strain evidence="4">JN-39</strain>
    </source>
</reference>
<dbReference type="Gene3D" id="3.40.309.10">
    <property type="entry name" value="Aldehyde Dehydrogenase, Chain A, domain 2"/>
    <property type="match status" value="1"/>
</dbReference>
<dbReference type="InterPro" id="IPR015590">
    <property type="entry name" value="Aldehyde_DH_dom"/>
</dbReference>